<dbReference type="InterPro" id="IPR036388">
    <property type="entry name" value="WH-like_DNA-bd_sf"/>
</dbReference>
<gene>
    <name evidence="3" type="ORF">Hsar01_02363</name>
</gene>
<proteinExistence type="predicted"/>
<feature type="region of interest" description="Disordered" evidence="1">
    <location>
        <begin position="1"/>
        <end position="26"/>
    </location>
</feature>
<evidence type="ECO:0000313" key="3">
    <source>
        <dbReference type="EMBL" id="GAA5483135.1"/>
    </source>
</evidence>
<dbReference type="InterPro" id="IPR013324">
    <property type="entry name" value="RNA_pol_sigma_r3/r4-like"/>
</dbReference>
<accession>A0ABP9UNI5</accession>
<evidence type="ECO:0000313" key="4">
    <source>
        <dbReference type="Proteomes" id="UP001476282"/>
    </source>
</evidence>
<evidence type="ECO:0000256" key="1">
    <source>
        <dbReference type="SAM" id="MobiDB-lite"/>
    </source>
</evidence>
<sequence length="202" mass="23178">MGDRRREEEDAHVADDERTADSWQDGGLSSDELLPLVYDELRRLAAQRLNHEWGSNQTLQPTALVHEVWLRLGEPSADMWNSQGHFFGAAAQAMRRILVDRARQKSAAKRSPTPDFDYFENQWNESDEHILMIHECLGALEKTNPDAAEIVLLKFYGGLTTHEIADITDSSVRSVERRWMFAKAKLFKLIRRQLGETTEPES</sequence>
<dbReference type="InterPro" id="IPR053812">
    <property type="entry name" value="HTH_Sigma70_ECF-like"/>
</dbReference>
<dbReference type="NCBIfam" id="TIGR02999">
    <property type="entry name" value="Sig-70_X6"/>
    <property type="match status" value="1"/>
</dbReference>
<dbReference type="SUPFAM" id="SSF88659">
    <property type="entry name" value="Sigma3 and sigma4 domains of RNA polymerase sigma factors"/>
    <property type="match status" value="1"/>
</dbReference>
<protein>
    <recommendedName>
        <fullName evidence="2">RNA polymerase sigma-70 ECF-like HTH domain-containing protein</fullName>
    </recommendedName>
</protein>
<dbReference type="NCBIfam" id="TIGR02937">
    <property type="entry name" value="sigma70-ECF"/>
    <property type="match status" value="1"/>
</dbReference>
<feature type="compositionally biased region" description="Basic and acidic residues" evidence="1">
    <location>
        <begin position="1"/>
        <end position="20"/>
    </location>
</feature>
<feature type="domain" description="RNA polymerase sigma-70 ECF-like HTH" evidence="2">
    <location>
        <begin position="29"/>
        <end position="188"/>
    </location>
</feature>
<dbReference type="RefSeq" id="WP_353567255.1">
    <property type="nucleotide sequence ID" value="NZ_BAABRI010000012.1"/>
</dbReference>
<reference evidence="3 4" key="1">
    <citation type="submission" date="2024-02" db="EMBL/GenBank/DDBJ databases">
        <title>Haloferula sargassicola NBRC 104335.</title>
        <authorList>
            <person name="Ichikawa N."/>
            <person name="Katano-Makiyama Y."/>
            <person name="Hidaka K."/>
        </authorList>
    </citation>
    <scope>NUCLEOTIDE SEQUENCE [LARGE SCALE GENOMIC DNA]</scope>
    <source>
        <strain evidence="3 4">NBRC 104335</strain>
    </source>
</reference>
<comment type="caution">
    <text evidence="3">The sequence shown here is derived from an EMBL/GenBank/DDBJ whole genome shotgun (WGS) entry which is preliminary data.</text>
</comment>
<organism evidence="3 4">
    <name type="scientific">Haloferula sargassicola</name>
    <dbReference type="NCBI Taxonomy" id="490096"/>
    <lineage>
        <taxon>Bacteria</taxon>
        <taxon>Pseudomonadati</taxon>
        <taxon>Verrucomicrobiota</taxon>
        <taxon>Verrucomicrobiia</taxon>
        <taxon>Verrucomicrobiales</taxon>
        <taxon>Verrucomicrobiaceae</taxon>
        <taxon>Haloferula</taxon>
    </lineage>
</organism>
<evidence type="ECO:0000259" key="2">
    <source>
        <dbReference type="Pfam" id="PF07638"/>
    </source>
</evidence>
<dbReference type="Gene3D" id="1.10.10.10">
    <property type="entry name" value="Winged helix-like DNA-binding domain superfamily/Winged helix DNA-binding domain"/>
    <property type="match status" value="1"/>
</dbReference>
<dbReference type="Proteomes" id="UP001476282">
    <property type="component" value="Unassembled WGS sequence"/>
</dbReference>
<dbReference type="InterPro" id="IPR014284">
    <property type="entry name" value="RNA_pol_sigma-70_dom"/>
</dbReference>
<dbReference type="Pfam" id="PF07638">
    <property type="entry name" value="Sigma70_ECF"/>
    <property type="match status" value="1"/>
</dbReference>
<name>A0ABP9UNI5_9BACT</name>
<dbReference type="EMBL" id="BAABRI010000012">
    <property type="protein sequence ID" value="GAA5483135.1"/>
    <property type="molecule type" value="Genomic_DNA"/>
</dbReference>
<keyword evidence="4" id="KW-1185">Reference proteome</keyword>
<dbReference type="InterPro" id="IPR011517">
    <property type="entry name" value="RNA_pol_sigma70_ECF-like"/>
</dbReference>